<evidence type="ECO:0000313" key="3">
    <source>
        <dbReference type="EMBL" id="RDC64865.1"/>
    </source>
</evidence>
<evidence type="ECO:0000256" key="1">
    <source>
        <dbReference type="ARBA" id="ARBA00019114"/>
    </source>
</evidence>
<dbReference type="AlphaFoldDB" id="A0A369QMH0"/>
<dbReference type="Proteomes" id="UP000253919">
    <property type="component" value="Unassembled WGS sequence"/>
</dbReference>
<keyword evidence="3" id="KW-0808">Transferase</keyword>
<comment type="caution">
    <text evidence="3">The sequence shown here is derived from an EMBL/GenBank/DDBJ whole genome shotgun (WGS) entry which is preliminary data.</text>
</comment>
<name>A0A369QMH0_9BACT</name>
<keyword evidence="3" id="KW-0548">Nucleotidyltransferase</keyword>
<dbReference type="GO" id="GO:0008408">
    <property type="term" value="F:3'-5' exonuclease activity"/>
    <property type="evidence" value="ECO:0007669"/>
    <property type="project" value="InterPro"/>
</dbReference>
<dbReference type="EMBL" id="QASA01000001">
    <property type="protein sequence ID" value="RDC64865.1"/>
    <property type="molecule type" value="Genomic_DNA"/>
</dbReference>
<reference evidence="3 4" key="1">
    <citation type="submission" date="2018-04" db="EMBL/GenBank/DDBJ databases">
        <title>Adhaeribacter sp. HMF7616 genome sequencing and assembly.</title>
        <authorList>
            <person name="Kang H."/>
            <person name="Kang J."/>
            <person name="Cha I."/>
            <person name="Kim H."/>
            <person name="Joh K."/>
        </authorList>
    </citation>
    <scope>NUCLEOTIDE SEQUENCE [LARGE SCALE GENOMIC DNA]</scope>
    <source>
        <strain evidence="3 4">HMF7616</strain>
    </source>
</reference>
<evidence type="ECO:0000313" key="4">
    <source>
        <dbReference type="Proteomes" id="UP000253919"/>
    </source>
</evidence>
<feature type="domain" description="Polymerase/histidinol phosphatase N-terminal" evidence="2">
    <location>
        <begin position="5"/>
        <end position="72"/>
    </location>
</feature>
<gene>
    <name evidence="3" type="ORF">AHMF7616_03486</name>
</gene>
<keyword evidence="3" id="KW-0239">DNA-directed DNA polymerase</keyword>
<dbReference type="InterPro" id="IPR004013">
    <property type="entry name" value="PHP_dom"/>
</dbReference>
<dbReference type="Pfam" id="PF02811">
    <property type="entry name" value="PHP"/>
    <property type="match status" value="1"/>
</dbReference>
<dbReference type="GO" id="GO:0003887">
    <property type="term" value="F:DNA-directed DNA polymerase activity"/>
    <property type="evidence" value="ECO:0007669"/>
    <property type="project" value="UniProtKB-KW"/>
</dbReference>
<dbReference type="PANTHER" id="PTHR32294:SF0">
    <property type="entry name" value="DNA POLYMERASE III SUBUNIT ALPHA"/>
    <property type="match status" value="1"/>
</dbReference>
<dbReference type="Gene3D" id="3.20.20.140">
    <property type="entry name" value="Metal-dependent hydrolases"/>
    <property type="match status" value="1"/>
</dbReference>
<proteinExistence type="predicted"/>
<dbReference type="GO" id="GO:0006260">
    <property type="term" value="P:DNA replication"/>
    <property type="evidence" value="ECO:0007669"/>
    <property type="project" value="InterPro"/>
</dbReference>
<protein>
    <recommendedName>
        <fullName evidence="1">DNA polymerase III subunit alpha</fullName>
    </recommendedName>
</protein>
<dbReference type="InterPro" id="IPR004805">
    <property type="entry name" value="DnaE2/DnaE/PolC"/>
</dbReference>
<sequence>MPEFSHLHCHTQYSLLDGAASIGGLMKKAQADGMKAVAMTDHGNMFGAFNFVAEANKYNVKPIVGCEFYLVQDRHQKVFTKEQRDNRYHQLLLAKDQDGYKNLSKLCSMSYIEGLYSKWPRIDKDILKNTPKA</sequence>
<dbReference type="SMART" id="SM00481">
    <property type="entry name" value="POLIIIAc"/>
    <property type="match status" value="1"/>
</dbReference>
<evidence type="ECO:0000259" key="2">
    <source>
        <dbReference type="SMART" id="SM00481"/>
    </source>
</evidence>
<dbReference type="InterPro" id="IPR016195">
    <property type="entry name" value="Pol/histidinol_Pase-like"/>
</dbReference>
<dbReference type="PANTHER" id="PTHR32294">
    <property type="entry name" value="DNA POLYMERASE III SUBUNIT ALPHA"/>
    <property type="match status" value="1"/>
</dbReference>
<dbReference type="SUPFAM" id="SSF89550">
    <property type="entry name" value="PHP domain-like"/>
    <property type="match status" value="1"/>
</dbReference>
<dbReference type="InterPro" id="IPR003141">
    <property type="entry name" value="Pol/His_phosphatase_N"/>
</dbReference>
<keyword evidence="4" id="KW-1185">Reference proteome</keyword>
<accession>A0A369QMH0</accession>
<organism evidence="3 4">
    <name type="scientific">Adhaeribacter pallidiroseus</name>
    <dbReference type="NCBI Taxonomy" id="2072847"/>
    <lineage>
        <taxon>Bacteria</taxon>
        <taxon>Pseudomonadati</taxon>
        <taxon>Bacteroidota</taxon>
        <taxon>Cytophagia</taxon>
        <taxon>Cytophagales</taxon>
        <taxon>Hymenobacteraceae</taxon>
        <taxon>Adhaeribacter</taxon>
    </lineage>
</organism>